<proteinExistence type="predicted"/>
<dbReference type="RefSeq" id="WP_203748596.1">
    <property type="nucleotide sequence ID" value="NZ_BONF01000025.1"/>
</dbReference>
<dbReference type="EMBL" id="BONF01000025">
    <property type="protein sequence ID" value="GIF82790.1"/>
    <property type="molecule type" value="Genomic_DNA"/>
</dbReference>
<evidence type="ECO:0000259" key="3">
    <source>
        <dbReference type="Pfam" id="PF18075"/>
    </source>
</evidence>
<feature type="region of interest" description="Disordered" evidence="1">
    <location>
        <begin position="12"/>
        <end position="31"/>
    </location>
</feature>
<feature type="domain" description="FtsX extracellular" evidence="3">
    <location>
        <begin position="88"/>
        <end position="177"/>
    </location>
</feature>
<keyword evidence="2" id="KW-0472">Membrane</keyword>
<accession>A0A8J3NLQ2</accession>
<sequence>MMVELFLVSEPSNESLPDVPEPVPTPVPGEVTAAEPGEVAAAPGTEHPPARRGRLVVFAALAGVLAGALVATGAIVFTGRFAPAGRFDVAVYLKRDPSAEQREAVGRALAALEPEELGYESREQAWAKFKGMLKDRPDLLTGDASNMPESWRAVVTAVWFDCEQLAPLWKLPGVDQVTVLQLPEGDRPGAKIACGDPR</sequence>
<keyword evidence="2" id="KW-0812">Transmembrane</keyword>
<evidence type="ECO:0000313" key="4">
    <source>
        <dbReference type="EMBL" id="GIF82790.1"/>
    </source>
</evidence>
<dbReference type="Proteomes" id="UP000601223">
    <property type="component" value="Unassembled WGS sequence"/>
</dbReference>
<reference evidence="4 5" key="1">
    <citation type="submission" date="2021-01" db="EMBL/GenBank/DDBJ databases">
        <title>Whole genome shotgun sequence of Catellatospora bangladeshensis NBRC 107357.</title>
        <authorList>
            <person name="Komaki H."/>
            <person name="Tamura T."/>
        </authorList>
    </citation>
    <scope>NUCLEOTIDE SEQUENCE [LARGE SCALE GENOMIC DNA]</scope>
    <source>
        <strain evidence="4 5">NBRC 107357</strain>
    </source>
</reference>
<evidence type="ECO:0000256" key="1">
    <source>
        <dbReference type="SAM" id="MobiDB-lite"/>
    </source>
</evidence>
<dbReference type="InterPro" id="IPR040690">
    <property type="entry name" value="FtsX_ECD"/>
</dbReference>
<gene>
    <name evidence="4" type="ORF">Cba03nite_41390</name>
</gene>
<keyword evidence="2" id="KW-1133">Transmembrane helix</keyword>
<organism evidence="4 5">
    <name type="scientific">Catellatospora bangladeshensis</name>
    <dbReference type="NCBI Taxonomy" id="310355"/>
    <lineage>
        <taxon>Bacteria</taxon>
        <taxon>Bacillati</taxon>
        <taxon>Actinomycetota</taxon>
        <taxon>Actinomycetes</taxon>
        <taxon>Micromonosporales</taxon>
        <taxon>Micromonosporaceae</taxon>
        <taxon>Catellatospora</taxon>
    </lineage>
</organism>
<evidence type="ECO:0000313" key="5">
    <source>
        <dbReference type="Proteomes" id="UP000601223"/>
    </source>
</evidence>
<name>A0A8J3NLQ2_9ACTN</name>
<evidence type="ECO:0000256" key="2">
    <source>
        <dbReference type="SAM" id="Phobius"/>
    </source>
</evidence>
<dbReference type="Pfam" id="PF18075">
    <property type="entry name" value="FtsX_ECD"/>
    <property type="match status" value="1"/>
</dbReference>
<dbReference type="AlphaFoldDB" id="A0A8J3NLQ2"/>
<protein>
    <recommendedName>
        <fullName evidence="3">FtsX extracellular domain-containing protein</fullName>
    </recommendedName>
</protein>
<keyword evidence="5" id="KW-1185">Reference proteome</keyword>
<feature type="transmembrane region" description="Helical" evidence="2">
    <location>
        <begin position="55"/>
        <end position="77"/>
    </location>
</feature>
<dbReference type="Gene3D" id="3.30.70.3040">
    <property type="match status" value="1"/>
</dbReference>
<comment type="caution">
    <text evidence="4">The sequence shown here is derived from an EMBL/GenBank/DDBJ whole genome shotgun (WGS) entry which is preliminary data.</text>
</comment>